<comment type="caution">
    <text evidence="8">The sequence shown here is derived from an EMBL/GenBank/DDBJ whole genome shotgun (WGS) entry which is preliminary data.</text>
</comment>
<evidence type="ECO:0000256" key="1">
    <source>
        <dbReference type="ARBA" id="ARBA00004479"/>
    </source>
</evidence>
<gene>
    <name evidence="8" type="ORF">CL6EHI_162550</name>
</gene>
<name>A0A5K1VSD5_ENTHI</name>
<dbReference type="EMBL" id="BDEQ01000001">
    <property type="protein sequence ID" value="GAT98894.1"/>
    <property type="molecule type" value="Genomic_DNA"/>
</dbReference>
<dbReference type="VEuPathDB" id="AmoebaDB:EHI7A_117000"/>
<dbReference type="InterPro" id="IPR005052">
    <property type="entry name" value="Lectin_leg"/>
</dbReference>
<dbReference type="Pfam" id="PF03388">
    <property type="entry name" value="Lectin_leg-like"/>
    <property type="match status" value="1"/>
</dbReference>
<keyword evidence="2 6" id="KW-0812">Transmembrane</keyword>
<dbReference type="GO" id="GO:0005793">
    <property type="term" value="C:endoplasmic reticulum-Golgi intermediate compartment"/>
    <property type="evidence" value="ECO:0007669"/>
    <property type="project" value="TreeGrafter"/>
</dbReference>
<feature type="transmembrane region" description="Helical" evidence="6">
    <location>
        <begin position="381"/>
        <end position="402"/>
    </location>
</feature>
<evidence type="ECO:0000313" key="9">
    <source>
        <dbReference type="Proteomes" id="UP000078387"/>
    </source>
</evidence>
<evidence type="ECO:0000256" key="3">
    <source>
        <dbReference type="ARBA" id="ARBA00022729"/>
    </source>
</evidence>
<dbReference type="InterPro" id="IPR013320">
    <property type="entry name" value="ConA-like_dom_sf"/>
</dbReference>
<evidence type="ECO:0000256" key="4">
    <source>
        <dbReference type="ARBA" id="ARBA00022989"/>
    </source>
</evidence>
<dbReference type="GO" id="GO:0005537">
    <property type="term" value="F:D-mannose binding"/>
    <property type="evidence" value="ECO:0007669"/>
    <property type="project" value="TreeGrafter"/>
</dbReference>
<keyword evidence="5 6" id="KW-0472">Membrane</keyword>
<evidence type="ECO:0000313" key="8">
    <source>
        <dbReference type="EMBL" id="GAT98894.1"/>
    </source>
</evidence>
<dbReference type="GO" id="GO:0005789">
    <property type="term" value="C:endoplasmic reticulum membrane"/>
    <property type="evidence" value="ECO:0007669"/>
    <property type="project" value="TreeGrafter"/>
</dbReference>
<dbReference type="PROSITE" id="PS51328">
    <property type="entry name" value="L_LECTIN_LIKE"/>
    <property type="match status" value="1"/>
</dbReference>
<reference evidence="8 9" key="1">
    <citation type="submission" date="2016-05" db="EMBL/GenBank/DDBJ databases">
        <title>First whole genome sequencing of Entamoeba histolytica HM1:IMSS-clone-6.</title>
        <authorList>
            <person name="Mukherjee Avik.K."/>
            <person name="Izumyama S."/>
            <person name="Nakada-Tsukui K."/>
            <person name="Nozaki T."/>
        </authorList>
    </citation>
    <scope>NUCLEOTIDE SEQUENCE [LARGE SCALE GENOMIC DNA]</scope>
    <source>
        <strain evidence="8 9">HM1:IMSS clone 6</strain>
    </source>
</reference>
<dbReference type="GO" id="GO:0006888">
    <property type="term" value="P:endoplasmic reticulum to Golgi vesicle-mediated transport"/>
    <property type="evidence" value="ECO:0007669"/>
    <property type="project" value="TreeGrafter"/>
</dbReference>
<dbReference type="AlphaFoldDB" id="A0A5K1VSD5"/>
<sequence>MIIILFFIYFGLSSPISEFTLEAPYTTLLKNWKKVGKINVINDTMIELTPDTPSVSGLIISRKRIPIKSFKMEITLQITSNKEGKHADGIALWFTQTPLKTGKAFGASNKWKGISVIFDTFQNGKIEVPTAQMIMNFNNKEYNGETDGIDLMSKSCYFGSYRGSPFTVYFEYNHDTHEINLDLQQQGKEKVSCFKAAVFKMDIGQYFGISASNGDLSDSHRLLSVKMIDPKVKIPKRKEYKTKEPETQELKLEPITNNFNEEEINKQCDDNEKCKMIKIYNTIGNISDELALNIKLAKERNEILNKIYDRMEKTSKSVTYLRSSATVLKTIHDIQDDEADKVSDFFTSIGDLMDKITTLSHSFYSSNNQYEKVISLTINDYFIFGFQLILFIAVLFYTVILYSNNFNRVI</sequence>
<keyword evidence="4 6" id="KW-1133">Transmembrane helix</keyword>
<dbReference type="OMA" id="VMQFRIS"/>
<dbReference type="VEuPathDB" id="AmoebaDB:EHI5A_162420"/>
<dbReference type="GO" id="GO:0000139">
    <property type="term" value="C:Golgi membrane"/>
    <property type="evidence" value="ECO:0007669"/>
    <property type="project" value="TreeGrafter"/>
</dbReference>
<feature type="domain" description="L-type lectin-like" evidence="7">
    <location>
        <begin position="4"/>
        <end position="230"/>
    </location>
</feature>
<dbReference type="VEuPathDB" id="AmoebaDB:EHI8A_124450"/>
<keyword evidence="3" id="KW-0732">Signal</keyword>
<protein>
    <submittedName>
        <fullName evidence="8">Vesicular integral membrane protein vip36 putative</fullName>
    </submittedName>
</protein>
<accession>A0A5K1VSD5</accession>
<evidence type="ECO:0000259" key="7">
    <source>
        <dbReference type="PROSITE" id="PS51328"/>
    </source>
</evidence>
<comment type="subcellular location">
    <subcellularLocation>
        <location evidence="1">Membrane</location>
        <topology evidence="1">Single-pass type I membrane protein</topology>
    </subcellularLocation>
</comment>
<dbReference type="CDD" id="cd07308">
    <property type="entry name" value="lectin_leg-like"/>
    <property type="match status" value="1"/>
</dbReference>
<dbReference type="InterPro" id="IPR051136">
    <property type="entry name" value="Intracellular_Lectin-GPT"/>
</dbReference>
<evidence type="ECO:0000256" key="5">
    <source>
        <dbReference type="ARBA" id="ARBA00023136"/>
    </source>
</evidence>
<proteinExistence type="predicted"/>
<dbReference type="GO" id="GO:0030134">
    <property type="term" value="C:COPII-coated ER to Golgi transport vesicle"/>
    <property type="evidence" value="ECO:0007669"/>
    <property type="project" value="TreeGrafter"/>
</dbReference>
<dbReference type="PANTHER" id="PTHR12223:SF28">
    <property type="entry name" value="LECTIN, MANNOSE BINDING 1 LIKE"/>
    <property type="match status" value="1"/>
</dbReference>
<dbReference type="SUPFAM" id="SSF49899">
    <property type="entry name" value="Concanavalin A-like lectins/glucanases"/>
    <property type="match status" value="1"/>
</dbReference>
<dbReference type="VEuPathDB" id="AmoebaDB:EHI_162550"/>
<dbReference type="FunFam" id="2.60.120.200:FF:000324">
    <property type="entry name" value="Vesicular integral membrane protein VIP36, putative"/>
    <property type="match status" value="1"/>
</dbReference>
<dbReference type="Proteomes" id="UP000078387">
    <property type="component" value="Unassembled WGS sequence"/>
</dbReference>
<evidence type="ECO:0000256" key="2">
    <source>
        <dbReference type="ARBA" id="ARBA00022692"/>
    </source>
</evidence>
<dbReference type="VEuPathDB" id="AmoebaDB:KM1_146560"/>
<dbReference type="PANTHER" id="PTHR12223">
    <property type="entry name" value="VESICULAR MANNOSE-BINDING LECTIN"/>
    <property type="match status" value="1"/>
</dbReference>
<dbReference type="Gene3D" id="2.60.120.200">
    <property type="match status" value="1"/>
</dbReference>
<organism evidence="8 9">
    <name type="scientific">Entamoeba histolytica</name>
    <dbReference type="NCBI Taxonomy" id="5759"/>
    <lineage>
        <taxon>Eukaryota</taxon>
        <taxon>Amoebozoa</taxon>
        <taxon>Evosea</taxon>
        <taxon>Archamoebae</taxon>
        <taxon>Mastigamoebida</taxon>
        <taxon>Entamoebidae</taxon>
        <taxon>Entamoeba</taxon>
    </lineage>
</organism>
<evidence type="ECO:0000256" key="6">
    <source>
        <dbReference type="SAM" id="Phobius"/>
    </source>
</evidence>